<dbReference type="EMBL" id="JNBS01005056">
    <property type="protein sequence ID" value="OQR81226.1"/>
    <property type="molecule type" value="Genomic_DNA"/>
</dbReference>
<dbReference type="AlphaFoldDB" id="A0A1V9Y697"/>
<comment type="caution">
    <text evidence="1">The sequence shown here is derived from an EMBL/GenBank/DDBJ whole genome shotgun (WGS) entry which is preliminary data.</text>
</comment>
<protein>
    <submittedName>
        <fullName evidence="1">Uncharacterized protein</fullName>
    </submittedName>
</protein>
<proteinExistence type="predicted"/>
<reference evidence="1 2" key="1">
    <citation type="journal article" date="2014" name="Genome Biol. Evol.">
        <title>The secreted proteins of Achlya hypogyna and Thraustotheca clavata identify the ancestral oomycete secretome and reveal gene acquisitions by horizontal gene transfer.</title>
        <authorList>
            <person name="Misner I."/>
            <person name="Blouin N."/>
            <person name="Leonard G."/>
            <person name="Richards T.A."/>
            <person name="Lane C.E."/>
        </authorList>
    </citation>
    <scope>NUCLEOTIDE SEQUENCE [LARGE SCALE GENOMIC DNA]</scope>
    <source>
        <strain evidence="1 2">ATCC 34112</strain>
    </source>
</reference>
<feature type="non-terminal residue" evidence="1">
    <location>
        <position position="201"/>
    </location>
</feature>
<organism evidence="1 2">
    <name type="scientific">Thraustotheca clavata</name>
    <dbReference type="NCBI Taxonomy" id="74557"/>
    <lineage>
        <taxon>Eukaryota</taxon>
        <taxon>Sar</taxon>
        <taxon>Stramenopiles</taxon>
        <taxon>Oomycota</taxon>
        <taxon>Saprolegniomycetes</taxon>
        <taxon>Saprolegniales</taxon>
        <taxon>Achlyaceae</taxon>
        <taxon>Thraustotheca</taxon>
    </lineage>
</organism>
<evidence type="ECO:0000313" key="2">
    <source>
        <dbReference type="Proteomes" id="UP000243217"/>
    </source>
</evidence>
<keyword evidence="2" id="KW-1185">Reference proteome</keyword>
<dbReference type="OrthoDB" id="10428688at2759"/>
<accession>A0A1V9Y697</accession>
<dbReference type="Proteomes" id="UP000243217">
    <property type="component" value="Unassembled WGS sequence"/>
</dbReference>
<gene>
    <name evidence="1" type="ORF">THRCLA_11860</name>
</gene>
<evidence type="ECO:0000313" key="1">
    <source>
        <dbReference type="EMBL" id="OQR81226.1"/>
    </source>
</evidence>
<sequence>MADQVLLRLYHQSQGVHKGSKKAAEELHQHLNTASLPVSTFDLLLQHVFRHVELANEAHQAPTRWLTELLASNLLRTAQVLPLFPPPTQQNILLKALPEALERWFKLTTQDKDAGSSGELRNGVFVPSSVLQGEILAQKNESTYAFTVFLDTIGALVEMTDNEDTVALVTRIVQVIVANGRATALQKIFVRFADVLIGWTT</sequence>
<name>A0A1V9Y697_9STRA</name>